<dbReference type="InterPro" id="IPR034804">
    <property type="entry name" value="SQR/QFR_C/D"/>
</dbReference>
<dbReference type="EMBL" id="UINC01009531">
    <property type="protein sequence ID" value="SVA42725.1"/>
    <property type="molecule type" value="Genomic_DNA"/>
</dbReference>
<evidence type="ECO:0000313" key="9">
    <source>
        <dbReference type="EMBL" id="SVA42725.1"/>
    </source>
</evidence>
<evidence type="ECO:0000256" key="6">
    <source>
        <dbReference type="ARBA" id="ARBA00023004"/>
    </source>
</evidence>
<sequence>MDQQTKDRIHYLILKTHSLTGLVPVGAFLVIHFSINSLRTVGVWPYQVSIDIINNLPFLIWIEIGFILIPILFHSLIGFHIFFSGKPNPFRYNYPHNWMYTLQRLSGAIIFVFLIYHLATTVVPKIYNGNTHFAAAPYLIDIMNQEFESWDGRIIYVVGILAATFHFSSGLWGFCVSWGLLIGRRAQRNAGYVFALFGLVLTVMGLATVIEFSLHPVGVEATQPG</sequence>
<evidence type="ECO:0000256" key="8">
    <source>
        <dbReference type="SAM" id="Phobius"/>
    </source>
</evidence>
<accession>A0A381VQX9</accession>
<keyword evidence="6" id="KW-0408">Iron</keyword>
<dbReference type="SUPFAM" id="SSF81343">
    <property type="entry name" value="Fumarate reductase respiratory complex transmembrane subunits"/>
    <property type="match status" value="1"/>
</dbReference>
<evidence type="ECO:0008006" key="10">
    <source>
        <dbReference type="Google" id="ProtNLM"/>
    </source>
</evidence>
<dbReference type="Gene3D" id="1.20.1300.10">
    <property type="entry name" value="Fumarate reductase/succinate dehydrogenase, transmembrane subunit"/>
    <property type="match status" value="1"/>
</dbReference>
<evidence type="ECO:0000256" key="3">
    <source>
        <dbReference type="ARBA" id="ARBA00022692"/>
    </source>
</evidence>
<proteinExistence type="predicted"/>
<keyword evidence="3 8" id="KW-0812">Transmembrane</keyword>
<evidence type="ECO:0000256" key="4">
    <source>
        <dbReference type="ARBA" id="ARBA00022723"/>
    </source>
</evidence>
<dbReference type="Pfam" id="PF01127">
    <property type="entry name" value="Sdh_cyt"/>
    <property type="match status" value="1"/>
</dbReference>
<dbReference type="AlphaFoldDB" id="A0A381VQX9"/>
<reference evidence="9" key="1">
    <citation type="submission" date="2018-05" db="EMBL/GenBank/DDBJ databases">
        <authorList>
            <person name="Lanie J.A."/>
            <person name="Ng W.-L."/>
            <person name="Kazmierczak K.M."/>
            <person name="Andrzejewski T.M."/>
            <person name="Davidsen T.M."/>
            <person name="Wayne K.J."/>
            <person name="Tettelin H."/>
            <person name="Glass J.I."/>
            <person name="Rusch D."/>
            <person name="Podicherti R."/>
            <person name="Tsui H.-C.T."/>
            <person name="Winkler M.E."/>
        </authorList>
    </citation>
    <scope>NUCLEOTIDE SEQUENCE</scope>
</reference>
<dbReference type="GO" id="GO:0016020">
    <property type="term" value="C:membrane"/>
    <property type="evidence" value="ECO:0007669"/>
    <property type="project" value="UniProtKB-SubCell"/>
</dbReference>
<evidence type="ECO:0000256" key="1">
    <source>
        <dbReference type="ARBA" id="ARBA00004370"/>
    </source>
</evidence>
<evidence type="ECO:0000256" key="5">
    <source>
        <dbReference type="ARBA" id="ARBA00022989"/>
    </source>
</evidence>
<protein>
    <recommendedName>
        <fullName evidence="10">Succinate dehydrogenase</fullName>
    </recommendedName>
</protein>
<organism evidence="9">
    <name type="scientific">marine metagenome</name>
    <dbReference type="NCBI Taxonomy" id="408172"/>
    <lineage>
        <taxon>unclassified sequences</taxon>
        <taxon>metagenomes</taxon>
        <taxon>ecological metagenomes</taxon>
    </lineage>
</organism>
<feature type="transmembrane region" description="Helical" evidence="8">
    <location>
        <begin position="104"/>
        <end position="123"/>
    </location>
</feature>
<keyword evidence="2" id="KW-0349">Heme</keyword>
<feature type="transmembrane region" description="Helical" evidence="8">
    <location>
        <begin position="58"/>
        <end position="83"/>
    </location>
</feature>
<gene>
    <name evidence="9" type="ORF">METZ01_LOCUS95579</name>
</gene>
<feature type="transmembrane region" description="Helical" evidence="8">
    <location>
        <begin position="12"/>
        <end position="35"/>
    </location>
</feature>
<feature type="transmembrane region" description="Helical" evidence="8">
    <location>
        <begin position="154"/>
        <end position="180"/>
    </location>
</feature>
<keyword evidence="7 8" id="KW-0472">Membrane</keyword>
<keyword evidence="5 8" id="KW-1133">Transmembrane helix</keyword>
<evidence type="ECO:0000256" key="2">
    <source>
        <dbReference type="ARBA" id="ARBA00022617"/>
    </source>
</evidence>
<name>A0A381VQX9_9ZZZZ</name>
<dbReference type="InterPro" id="IPR000701">
    <property type="entry name" value="SuccDH_FuR_B_TM-su"/>
</dbReference>
<evidence type="ECO:0000256" key="7">
    <source>
        <dbReference type="ARBA" id="ARBA00023136"/>
    </source>
</evidence>
<comment type="subcellular location">
    <subcellularLocation>
        <location evidence="1">Membrane</location>
    </subcellularLocation>
</comment>
<dbReference type="GO" id="GO:0046872">
    <property type="term" value="F:metal ion binding"/>
    <property type="evidence" value="ECO:0007669"/>
    <property type="project" value="UniProtKB-KW"/>
</dbReference>
<feature type="transmembrane region" description="Helical" evidence="8">
    <location>
        <begin position="192"/>
        <end position="210"/>
    </location>
</feature>
<keyword evidence="4" id="KW-0479">Metal-binding</keyword>